<gene>
    <name evidence="1" type="ORF">Sangu_1854300</name>
</gene>
<accession>A0AAW2M9L1</accession>
<organism evidence="1">
    <name type="scientific">Sesamum angustifolium</name>
    <dbReference type="NCBI Taxonomy" id="2727405"/>
    <lineage>
        <taxon>Eukaryota</taxon>
        <taxon>Viridiplantae</taxon>
        <taxon>Streptophyta</taxon>
        <taxon>Embryophyta</taxon>
        <taxon>Tracheophyta</taxon>
        <taxon>Spermatophyta</taxon>
        <taxon>Magnoliopsida</taxon>
        <taxon>eudicotyledons</taxon>
        <taxon>Gunneridae</taxon>
        <taxon>Pentapetalae</taxon>
        <taxon>asterids</taxon>
        <taxon>lamiids</taxon>
        <taxon>Lamiales</taxon>
        <taxon>Pedaliaceae</taxon>
        <taxon>Sesamum</taxon>
    </lineage>
</organism>
<name>A0AAW2M9L1_9LAMI</name>
<reference evidence="1" key="2">
    <citation type="journal article" date="2024" name="Plant">
        <title>Genomic evolution and insights into agronomic trait innovations of Sesamum species.</title>
        <authorList>
            <person name="Miao H."/>
            <person name="Wang L."/>
            <person name="Qu L."/>
            <person name="Liu H."/>
            <person name="Sun Y."/>
            <person name="Le M."/>
            <person name="Wang Q."/>
            <person name="Wei S."/>
            <person name="Zheng Y."/>
            <person name="Lin W."/>
            <person name="Duan Y."/>
            <person name="Cao H."/>
            <person name="Xiong S."/>
            <person name="Wang X."/>
            <person name="Wei L."/>
            <person name="Li C."/>
            <person name="Ma Q."/>
            <person name="Ju M."/>
            <person name="Zhao R."/>
            <person name="Li G."/>
            <person name="Mu C."/>
            <person name="Tian Q."/>
            <person name="Mei H."/>
            <person name="Zhang T."/>
            <person name="Gao T."/>
            <person name="Zhang H."/>
        </authorList>
    </citation>
    <scope>NUCLEOTIDE SEQUENCE</scope>
    <source>
        <strain evidence="1">G01</strain>
    </source>
</reference>
<dbReference type="AlphaFoldDB" id="A0AAW2M9L1"/>
<proteinExistence type="predicted"/>
<dbReference type="EMBL" id="JACGWK010000011">
    <property type="protein sequence ID" value="KAL0327763.1"/>
    <property type="molecule type" value="Genomic_DNA"/>
</dbReference>
<comment type="caution">
    <text evidence="1">The sequence shown here is derived from an EMBL/GenBank/DDBJ whole genome shotgun (WGS) entry which is preliminary data.</text>
</comment>
<evidence type="ECO:0000313" key="1">
    <source>
        <dbReference type="EMBL" id="KAL0327763.1"/>
    </source>
</evidence>
<reference evidence="1" key="1">
    <citation type="submission" date="2020-06" db="EMBL/GenBank/DDBJ databases">
        <authorList>
            <person name="Li T."/>
            <person name="Hu X."/>
            <person name="Zhang T."/>
            <person name="Song X."/>
            <person name="Zhang H."/>
            <person name="Dai N."/>
            <person name="Sheng W."/>
            <person name="Hou X."/>
            <person name="Wei L."/>
        </authorList>
    </citation>
    <scope>NUCLEOTIDE SEQUENCE</scope>
    <source>
        <strain evidence="1">G01</strain>
        <tissue evidence="1">Leaf</tissue>
    </source>
</reference>
<protein>
    <submittedName>
        <fullName evidence="1">Uncharacterized protein</fullName>
    </submittedName>
</protein>
<sequence length="55" mass="5922">MMVMEELALESMEETACKAADAILDLTCPLFGEGLEFAKPLIAAADKLPIPRSIL</sequence>